<feature type="region of interest" description="Disordered" evidence="1">
    <location>
        <begin position="387"/>
        <end position="410"/>
    </location>
</feature>
<evidence type="ECO:0000259" key="2">
    <source>
        <dbReference type="PROSITE" id="PS50013"/>
    </source>
</evidence>
<dbReference type="InterPro" id="IPR016197">
    <property type="entry name" value="Chromo-like_dom_sf"/>
</dbReference>
<dbReference type="AlphaFoldDB" id="A0A8H7CSP9"/>
<proteinExistence type="predicted"/>
<feature type="region of interest" description="Disordered" evidence="1">
    <location>
        <begin position="1"/>
        <end position="73"/>
    </location>
</feature>
<feature type="compositionally biased region" description="Basic and acidic residues" evidence="1">
    <location>
        <begin position="796"/>
        <end position="806"/>
    </location>
</feature>
<dbReference type="Proteomes" id="UP000620124">
    <property type="component" value="Unassembled WGS sequence"/>
</dbReference>
<dbReference type="PROSITE" id="PS50013">
    <property type="entry name" value="CHROMO_2"/>
    <property type="match status" value="1"/>
</dbReference>
<reference evidence="3" key="1">
    <citation type="submission" date="2020-05" db="EMBL/GenBank/DDBJ databases">
        <title>Mycena genomes resolve the evolution of fungal bioluminescence.</title>
        <authorList>
            <person name="Tsai I.J."/>
        </authorList>
    </citation>
    <scope>NUCLEOTIDE SEQUENCE</scope>
    <source>
        <strain evidence="3">CCC161011</strain>
    </source>
</reference>
<dbReference type="Gene3D" id="2.40.50.40">
    <property type="match status" value="1"/>
</dbReference>
<name>A0A8H7CSP9_9AGAR</name>
<feature type="compositionally biased region" description="Polar residues" evidence="1">
    <location>
        <begin position="830"/>
        <end position="848"/>
    </location>
</feature>
<comment type="caution">
    <text evidence="3">The sequence shown here is derived from an EMBL/GenBank/DDBJ whole genome shotgun (WGS) entry which is preliminary data.</text>
</comment>
<feature type="region of interest" description="Disordered" evidence="1">
    <location>
        <begin position="1007"/>
        <end position="1038"/>
    </location>
</feature>
<dbReference type="SMART" id="SM00298">
    <property type="entry name" value="CHROMO"/>
    <property type="match status" value="1"/>
</dbReference>
<gene>
    <name evidence="3" type="ORF">MVEN_01402000</name>
</gene>
<feature type="compositionally biased region" description="Low complexity" evidence="1">
    <location>
        <begin position="862"/>
        <end position="876"/>
    </location>
</feature>
<dbReference type="OrthoDB" id="3032681at2759"/>
<dbReference type="InterPro" id="IPR000953">
    <property type="entry name" value="Chromo/chromo_shadow_dom"/>
</dbReference>
<feature type="compositionally biased region" description="Acidic residues" evidence="1">
    <location>
        <begin position="945"/>
        <end position="956"/>
    </location>
</feature>
<dbReference type="CDD" id="cd00024">
    <property type="entry name" value="CD_CSD"/>
    <property type="match status" value="1"/>
</dbReference>
<dbReference type="GO" id="GO:0006338">
    <property type="term" value="P:chromatin remodeling"/>
    <property type="evidence" value="ECO:0007669"/>
    <property type="project" value="UniProtKB-ARBA"/>
</dbReference>
<feature type="compositionally biased region" description="Basic residues" evidence="1">
    <location>
        <begin position="903"/>
        <end position="914"/>
    </location>
</feature>
<evidence type="ECO:0000256" key="1">
    <source>
        <dbReference type="SAM" id="MobiDB-lite"/>
    </source>
</evidence>
<accession>A0A8H7CSP9</accession>
<feature type="region of interest" description="Disordered" evidence="1">
    <location>
        <begin position="771"/>
        <end position="956"/>
    </location>
</feature>
<dbReference type="Pfam" id="PF00385">
    <property type="entry name" value="Chromo"/>
    <property type="match status" value="1"/>
</dbReference>
<dbReference type="SUPFAM" id="SSF54160">
    <property type="entry name" value="Chromo domain-like"/>
    <property type="match status" value="1"/>
</dbReference>
<dbReference type="InterPro" id="IPR023780">
    <property type="entry name" value="Chromo_domain"/>
</dbReference>
<keyword evidence="4" id="KW-1185">Reference proteome</keyword>
<organism evidence="3 4">
    <name type="scientific">Mycena venus</name>
    <dbReference type="NCBI Taxonomy" id="2733690"/>
    <lineage>
        <taxon>Eukaryota</taxon>
        <taxon>Fungi</taxon>
        <taxon>Dikarya</taxon>
        <taxon>Basidiomycota</taxon>
        <taxon>Agaricomycotina</taxon>
        <taxon>Agaricomycetes</taxon>
        <taxon>Agaricomycetidae</taxon>
        <taxon>Agaricales</taxon>
        <taxon>Marasmiineae</taxon>
        <taxon>Mycenaceae</taxon>
        <taxon>Mycena</taxon>
    </lineage>
</organism>
<evidence type="ECO:0000313" key="4">
    <source>
        <dbReference type="Proteomes" id="UP000620124"/>
    </source>
</evidence>
<feature type="compositionally biased region" description="Polar residues" evidence="1">
    <location>
        <begin position="1"/>
        <end position="12"/>
    </location>
</feature>
<feature type="domain" description="Chromo" evidence="2">
    <location>
        <begin position="956"/>
        <end position="1015"/>
    </location>
</feature>
<evidence type="ECO:0000313" key="3">
    <source>
        <dbReference type="EMBL" id="KAF7348820.1"/>
    </source>
</evidence>
<sequence>MYTSESGSQAVSLQHDIEHLQSPRCSPSRSRDSPSGEPPPSAPTNLPSTPPAARFPFINIDLGDSRPSESAYTNPAERRQFGMPLTGVLPLEPPLELFVWPEDSLSKEGKPEADRLVPAPRVPQPPKGCGVYPEAPEYVLNVELDHSYRRGWRYAAPFLLDTKHIQKENMLHIQMPPNVTPTRFNLTTRSFVADPIPGMVRLPLGIPLVHHVAGDPKRAVTAVCAHSLSTLMEYDEGPKVLELVPRLMELTWGREKTDSDPGAPGIFALPGMQHNLRSKNVDASKRVPGDGSFNLASTHGEGEGYGHFSPAVQTNTPQAAATIKEVLKILHQLYRLIMPLCISRFEWDMMELHGYENNVVAFGGLKPGPTSVQHNSSSSANVFDLDLPETENIPSPAPAQSPAESHPPPAEHRFIDLEDHLISVLKRSGNLNTAIGPQGSPHGDFKDDALWFTLFVLMFRLPKGSDMGAFLWMRGAIYLRETDEYILFASFKAQDIHSGSAPTYVQQLKDAMEETVKLFKMFGSQVRCGYVLYPSMAATTHSTQILYTPSLRFLLTPADPRANKRHYYTSHGNTVLGDEHSRANRLAREGVLALKNFFSQSALNFKLNIDALLDHTTYTDENGVIQKVDCAPIDIDDDETYEMLSLYRRYFFWWLQVISDYSLGVTKPAFKERQQSVKDTLAGLRHQVSQPIPTERKLVIRPRLLKLPSDSPVIVQVVGRKLQGSEAIWTLILKGSPAEVEVSQSSAKWLAAPLNGQKCLQYYLKYGNSPPPVKDAEQPSRVGEPDTVPEPLLEPVKSHLQSDEHAAQGQPAPDFVHAESDPSRPLVSAAQPTDVASNMNPGSSTDVSSRPIASVAQPTDRALAPAALNAASNVNADSPSTGDSPIREKRKSHPRSNVDSQAPHRKQKRPRRKTPVLSDSEEDELPSEPKSKRQRLGGKDLFLSDSEEEEEPEPEFEVDKIVAFRQQNGQRQWRVRWKGYGADDDLWLGAEDLERARELLDTFNLENGVLDPQPLDLTADTPEPPSSDDEYELPALNSNGKRLRRFTKELDRDIVASGGGQSRRSE</sequence>
<dbReference type="EMBL" id="JACAZI010000011">
    <property type="protein sequence ID" value="KAF7348820.1"/>
    <property type="molecule type" value="Genomic_DNA"/>
</dbReference>
<protein>
    <recommendedName>
        <fullName evidence="2">Chromo domain-containing protein</fullName>
    </recommendedName>
</protein>